<keyword evidence="4" id="KW-1185">Reference proteome</keyword>
<feature type="region of interest" description="Disordered" evidence="2">
    <location>
        <begin position="329"/>
        <end position="369"/>
    </location>
</feature>
<feature type="compositionally biased region" description="Basic and acidic residues" evidence="2">
    <location>
        <begin position="27"/>
        <end position="36"/>
    </location>
</feature>
<feature type="compositionally biased region" description="Low complexity" evidence="2">
    <location>
        <begin position="329"/>
        <end position="342"/>
    </location>
</feature>
<dbReference type="EMBL" id="BAABME010011667">
    <property type="protein sequence ID" value="GAA0184114.1"/>
    <property type="molecule type" value="Genomic_DNA"/>
</dbReference>
<name>A0AAV3RUJ7_LITER</name>
<feature type="region of interest" description="Disordered" evidence="2">
    <location>
        <begin position="1"/>
        <end position="37"/>
    </location>
</feature>
<comment type="caution">
    <text evidence="3">The sequence shown here is derived from an EMBL/GenBank/DDBJ whole genome shotgun (WGS) entry which is preliminary data.</text>
</comment>
<sequence>MNLKELEELVEKKKAPKKSKGNAKGPSTDELKEGVASKKRSRVFIFEPSYDRDKENFVVDDVENIEEENVASAARRKSKGKMKVNDDWNMINNRRVAKGVEEMSNEGVDFNYKENEARWSFVYARNILLERYLSEATMKNQTYMDIIEESGMLVISADIGPQWPSIVREFICNLNEDIVDPSNPMFQKVNMRGNVFKFSPVLINRHYGRQNEGITGSTLKLADIIKTLIGNALLAWPTKGQLQASSLSLRYAVMHKVVIANLLPTSNNTNVSEVVGRMISKVLSNPKLFPRGRLVIKAYEEEKQRMEAEIQLKKDKVIEMQAKIQALNTTVPTTVNDPVPANDAESDAIPPTVNDPASDDPDETSPSHV</sequence>
<feature type="coiled-coil region" evidence="1">
    <location>
        <begin position="296"/>
        <end position="323"/>
    </location>
</feature>
<protein>
    <submittedName>
        <fullName evidence="3">Uncharacterized protein</fullName>
    </submittedName>
</protein>
<reference evidence="3 4" key="1">
    <citation type="submission" date="2024-01" db="EMBL/GenBank/DDBJ databases">
        <title>The complete chloroplast genome sequence of Lithospermum erythrorhizon: insights into the phylogenetic relationship among Boraginaceae species and the maternal lineages of purple gromwells.</title>
        <authorList>
            <person name="Okada T."/>
            <person name="Watanabe K."/>
        </authorList>
    </citation>
    <scope>NUCLEOTIDE SEQUENCE [LARGE SCALE GENOMIC DNA]</scope>
</reference>
<evidence type="ECO:0000313" key="4">
    <source>
        <dbReference type="Proteomes" id="UP001454036"/>
    </source>
</evidence>
<organism evidence="3 4">
    <name type="scientific">Lithospermum erythrorhizon</name>
    <name type="common">Purple gromwell</name>
    <name type="synonym">Lithospermum officinale var. erythrorhizon</name>
    <dbReference type="NCBI Taxonomy" id="34254"/>
    <lineage>
        <taxon>Eukaryota</taxon>
        <taxon>Viridiplantae</taxon>
        <taxon>Streptophyta</taxon>
        <taxon>Embryophyta</taxon>
        <taxon>Tracheophyta</taxon>
        <taxon>Spermatophyta</taxon>
        <taxon>Magnoliopsida</taxon>
        <taxon>eudicotyledons</taxon>
        <taxon>Gunneridae</taxon>
        <taxon>Pentapetalae</taxon>
        <taxon>asterids</taxon>
        <taxon>lamiids</taxon>
        <taxon>Boraginales</taxon>
        <taxon>Boraginaceae</taxon>
        <taxon>Boraginoideae</taxon>
        <taxon>Lithospermeae</taxon>
        <taxon>Lithospermum</taxon>
    </lineage>
</organism>
<evidence type="ECO:0000256" key="1">
    <source>
        <dbReference type="SAM" id="Coils"/>
    </source>
</evidence>
<dbReference type="AlphaFoldDB" id="A0AAV3RUJ7"/>
<keyword evidence="1" id="KW-0175">Coiled coil</keyword>
<proteinExistence type="predicted"/>
<dbReference type="Proteomes" id="UP001454036">
    <property type="component" value="Unassembled WGS sequence"/>
</dbReference>
<gene>
    <name evidence="3" type="ORF">LIER_31411</name>
</gene>
<accession>A0AAV3RUJ7</accession>
<evidence type="ECO:0000313" key="3">
    <source>
        <dbReference type="EMBL" id="GAA0184114.1"/>
    </source>
</evidence>
<evidence type="ECO:0000256" key="2">
    <source>
        <dbReference type="SAM" id="MobiDB-lite"/>
    </source>
</evidence>
<feature type="compositionally biased region" description="Basic and acidic residues" evidence="2">
    <location>
        <begin position="1"/>
        <end position="13"/>
    </location>
</feature>